<sequence>MKAEQVKDFSDDCDHLLAGLEHFRDEGAVARNTLHLPRRRTARETGMLSKLPGVSPSRSQILVTVKRRPGDCPRSIKRLCKSAAAAKTDISTRVSGLFNSPPQSALRPTYVPEKPLLVRRWDEEHVYEVSVITTESLLEPDWSGTGDAVFSWSSIFQPNGPFCLVSTNRTFKSWAFFLRSRGSDEIRSSIDGWVAAALARKIKPWDEERGNAIRSLIELRYRWTDAFVRLRLLAPTIDDSSTRASARFLKHQRLHSARQRPSELWMPASRARNDLNSR</sequence>
<dbReference type="KEGG" id="bpy:Bphyt_3872"/>
<gene>
    <name evidence="1" type="ordered locus">Bphyt_3872</name>
</gene>
<dbReference type="Proteomes" id="UP000001739">
    <property type="component" value="Chromosome 1"/>
</dbReference>
<dbReference type="EMBL" id="CP001052">
    <property type="protein sequence ID" value="ACD18259.1"/>
    <property type="molecule type" value="Genomic_DNA"/>
</dbReference>
<organism evidence="1 2">
    <name type="scientific">Paraburkholderia phytofirmans (strain DSM 17436 / LMG 22146 / PsJN)</name>
    <name type="common">Burkholderia phytofirmans</name>
    <dbReference type="NCBI Taxonomy" id="398527"/>
    <lineage>
        <taxon>Bacteria</taxon>
        <taxon>Pseudomonadati</taxon>
        <taxon>Pseudomonadota</taxon>
        <taxon>Betaproteobacteria</taxon>
        <taxon>Burkholderiales</taxon>
        <taxon>Burkholderiaceae</taxon>
        <taxon>Paraburkholderia</taxon>
    </lineage>
</organism>
<reference evidence="1 2" key="1">
    <citation type="journal article" date="2011" name="J. Bacteriol.">
        <title>Complete genome sequence of the plant growth-promoting endophyte Burkholderia phytofirmans strain PsJN.</title>
        <authorList>
            <person name="Weilharter A."/>
            <person name="Mitter B."/>
            <person name="Shin M.V."/>
            <person name="Chain P.S."/>
            <person name="Nowak J."/>
            <person name="Sessitsch A."/>
        </authorList>
    </citation>
    <scope>NUCLEOTIDE SEQUENCE [LARGE SCALE GENOMIC DNA]</scope>
    <source>
        <strain evidence="2">DSM 17436 / LMG 22146 / PsJN</strain>
    </source>
</reference>
<protein>
    <submittedName>
        <fullName evidence="1">Uncharacterized protein</fullName>
    </submittedName>
</protein>
<proteinExistence type="predicted"/>
<dbReference type="STRING" id="398527.Bphyt_3872"/>
<dbReference type="HOGENOM" id="CLU_999934_0_0_4"/>
<name>B2T7H8_PARPJ</name>
<evidence type="ECO:0000313" key="1">
    <source>
        <dbReference type="EMBL" id="ACD18259.1"/>
    </source>
</evidence>
<dbReference type="RefSeq" id="WP_012434779.1">
    <property type="nucleotide sequence ID" value="NC_010681.1"/>
</dbReference>
<accession>B2T7H8</accession>
<dbReference type="AlphaFoldDB" id="B2T7H8"/>
<evidence type="ECO:0000313" key="2">
    <source>
        <dbReference type="Proteomes" id="UP000001739"/>
    </source>
</evidence>